<protein>
    <submittedName>
        <fullName evidence="1">Uncharacterized protein</fullName>
    </submittedName>
</protein>
<gene>
    <name evidence="1" type="ORF">DSCA_63020</name>
</gene>
<organism evidence="1 2">
    <name type="scientific">Desulfosarcina alkanivorans</name>
    <dbReference type="NCBI Taxonomy" id="571177"/>
    <lineage>
        <taxon>Bacteria</taxon>
        <taxon>Pseudomonadati</taxon>
        <taxon>Thermodesulfobacteriota</taxon>
        <taxon>Desulfobacteria</taxon>
        <taxon>Desulfobacterales</taxon>
        <taxon>Desulfosarcinaceae</taxon>
        <taxon>Desulfosarcina</taxon>
    </lineage>
</organism>
<evidence type="ECO:0000313" key="2">
    <source>
        <dbReference type="Proteomes" id="UP000427906"/>
    </source>
</evidence>
<reference evidence="1 2" key="1">
    <citation type="submission" date="2019-11" db="EMBL/GenBank/DDBJ databases">
        <title>Comparative genomics of hydrocarbon-degrading Desulfosarcina strains.</title>
        <authorList>
            <person name="Watanabe M."/>
            <person name="Kojima H."/>
            <person name="Fukui M."/>
        </authorList>
    </citation>
    <scope>NUCLEOTIDE SEQUENCE [LARGE SCALE GENOMIC DNA]</scope>
    <source>
        <strain evidence="1 2">PL12</strain>
    </source>
</reference>
<accession>A0A5K7YRF0</accession>
<proteinExistence type="predicted"/>
<dbReference type="KEGG" id="dalk:DSCA_63020"/>
<sequence>MQDPDGAIAVLTPAGEVFPAGKVSGGEADFKALADPVKHATGLILSMFAGRYQLPEGGAFNRRTAIHTPACCRSA</sequence>
<dbReference type="Proteomes" id="UP000427906">
    <property type="component" value="Chromosome"/>
</dbReference>
<name>A0A5K7YRF0_9BACT</name>
<keyword evidence="2" id="KW-1185">Reference proteome</keyword>
<dbReference type="EMBL" id="AP021874">
    <property type="protein sequence ID" value="BBO72372.1"/>
    <property type="molecule type" value="Genomic_DNA"/>
</dbReference>
<evidence type="ECO:0000313" key="1">
    <source>
        <dbReference type="EMBL" id="BBO72372.1"/>
    </source>
</evidence>
<dbReference type="AlphaFoldDB" id="A0A5K7YRF0"/>